<feature type="region of interest" description="Disordered" evidence="1">
    <location>
        <begin position="45"/>
        <end position="70"/>
    </location>
</feature>
<reference evidence="2" key="2">
    <citation type="submission" date="2025-09" db="UniProtKB">
        <authorList>
            <consortium name="Ensembl"/>
        </authorList>
    </citation>
    <scope>IDENTIFICATION</scope>
</reference>
<dbReference type="Ensembl" id="ENSPTET00000006943.1">
    <property type="protein sequence ID" value="ENSPTEP00000004464.1"/>
    <property type="gene ID" value="ENSPTEG00000005226.1"/>
</dbReference>
<feature type="region of interest" description="Disordered" evidence="1">
    <location>
        <begin position="1"/>
        <end position="21"/>
    </location>
</feature>
<sequence length="212" mass="23309">MTGAAPPVGGVLYKGSSRPGRHTAPCRGLGAPYCFPAVLRLESRQRGEAEPPELRRAVPPGGRGHERGSGSLTFCAPPAGNEGKMSVSGFKAKLKLLASVFHKNQETPQLTLHCNIMMRRPFVFKEKLTMKTESLTEEKLECSLWCCLSDPSPRGRRCVLERCIVPWMRQVKSPVQVLCPLFLSGFCISCFSPVEWAPDSHPLTLPNLSLHV</sequence>
<name>A0A8C9GK03_9PRIM</name>
<evidence type="ECO:0000313" key="2">
    <source>
        <dbReference type="Ensembl" id="ENSPTEP00000004464.1"/>
    </source>
</evidence>
<reference evidence="2" key="1">
    <citation type="submission" date="2025-08" db="UniProtKB">
        <authorList>
            <consortium name="Ensembl"/>
        </authorList>
    </citation>
    <scope>IDENTIFICATION</scope>
</reference>
<dbReference type="AlphaFoldDB" id="A0A8C9GK03"/>
<accession>A0A8C9GK03</accession>
<organism evidence="2 3">
    <name type="scientific">Piliocolobus tephrosceles</name>
    <name type="common">Ugandan red Colobus</name>
    <dbReference type="NCBI Taxonomy" id="591936"/>
    <lineage>
        <taxon>Eukaryota</taxon>
        <taxon>Metazoa</taxon>
        <taxon>Chordata</taxon>
        <taxon>Craniata</taxon>
        <taxon>Vertebrata</taxon>
        <taxon>Euteleostomi</taxon>
        <taxon>Mammalia</taxon>
        <taxon>Eutheria</taxon>
        <taxon>Euarchontoglires</taxon>
        <taxon>Primates</taxon>
        <taxon>Haplorrhini</taxon>
        <taxon>Catarrhini</taxon>
        <taxon>Cercopithecidae</taxon>
        <taxon>Colobinae</taxon>
        <taxon>Piliocolobus</taxon>
    </lineage>
</organism>
<dbReference type="Proteomes" id="UP000694416">
    <property type="component" value="Unplaced"/>
</dbReference>
<keyword evidence="3" id="KW-1185">Reference proteome</keyword>
<protein>
    <submittedName>
        <fullName evidence="2">Uncharacterized protein</fullName>
    </submittedName>
</protein>
<feature type="compositionally biased region" description="Basic and acidic residues" evidence="1">
    <location>
        <begin position="45"/>
        <end position="56"/>
    </location>
</feature>
<evidence type="ECO:0000256" key="1">
    <source>
        <dbReference type="SAM" id="MobiDB-lite"/>
    </source>
</evidence>
<proteinExistence type="predicted"/>
<evidence type="ECO:0000313" key="3">
    <source>
        <dbReference type="Proteomes" id="UP000694416"/>
    </source>
</evidence>